<dbReference type="Pfam" id="PF13100">
    <property type="entry name" value="OstA_2"/>
    <property type="match status" value="1"/>
</dbReference>
<organism evidence="5 6">
    <name type="scientific">Capnocytophaga leadbetteri</name>
    <dbReference type="NCBI Taxonomy" id="327575"/>
    <lineage>
        <taxon>Bacteria</taxon>
        <taxon>Pseudomonadati</taxon>
        <taxon>Bacteroidota</taxon>
        <taxon>Flavobacteriia</taxon>
        <taxon>Flavobacteriales</taxon>
        <taxon>Flavobacteriaceae</taxon>
        <taxon>Capnocytophaga</taxon>
    </lineage>
</organism>
<evidence type="ECO:0000259" key="4">
    <source>
        <dbReference type="Pfam" id="PF13100"/>
    </source>
</evidence>
<dbReference type="PANTHER" id="PTHR36504">
    <property type="entry name" value="LIPOPOLYSACCHARIDE EXPORT SYSTEM PROTEIN LPTA"/>
    <property type="match status" value="1"/>
</dbReference>
<feature type="region of interest" description="Disordered" evidence="2">
    <location>
        <begin position="518"/>
        <end position="557"/>
    </location>
</feature>
<feature type="compositionally biased region" description="Polar residues" evidence="2">
    <location>
        <begin position="537"/>
        <end position="557"/>
    </location>
</feature>
<dbReference type="InterPro" id="IPR052037">
    <property type="entry name" value="LPS_export_LptA"/>
</dbReference>
<dbReference type="PANTHER" id="PTHR36504:SF1">
    <property type="entry name" value="LIPOPOLYSACCHARIDE EXPORT SYSTEM PROTEIN LPTA"/>
    <property type="match status" value="1"/>
</dbReference>
<dbReference type="Gene3D" id="2.60.450.10">
    <property type="entry name" value="Lipopolysaccharide (LPS) transport protein A like domain"/>
    <property type="match status" value="2"/>
</dbReference>
<gene>
    <name evidence="5" type="ORF">CGC53_08990</name>
</gene>
<dbReference type="AlphaFoldDB" id="A0A250FBG7"/>
<evidence type="ECO:0000256" key="1">
    <source>
        <dbReference type="ARBA" id="ARBA00022729"/>
    </source>
</evidence>
<evidence type="ECO:0000313" key="6">
    <source>
        <dbReference type="Proteomes" id="UP000217276"/>
    </source>
</evidence>
<evidence type="ECO:0000313" key="5">
    <source>
        <dbReference type="EMBL" id="ATA82470.1"/>
    </source>
</evidence>
<dbReference type="KEGG" id="clk:CGC53_08990"/>
<evidence type="ECO:0000256" key="2">
    <source>
        <dbReference type="SAM" id="MobiDB-lite"/>
    </source>
</evidence>
<dbReference type="GO" id="GO:0017089">
    <property type="term" value="F:glycolipid transfer activity"/>
    <property type="evidence" value="ECO:0007669"/>
    <property type="project" value="TreeGrafter"/>
</dbReference>
<dbReference type="InterPro" id="IPR005653">
    <property type="entry name" value="OstA-like_N"/>
</dbReference>
<sequence length="557" mass="64038">MKNSFFYILLSIFALCLQEAIAQTEPPKTKRIEIIYGGEFTIDNVKYPGATIFKTDGQRVQFRHQGLEVWCDLAVLYEERNEVIAHGDVVLQQGDTLQMNSQYVAYKGNTKTAVAKQNVVLRNGNMTLETQELFFDRNTQEAYYNNFGKITDPDNELTSKTGKYYATTKKNQFTNSVKIVNKDFTVHSQVLDYYHNSGNAYFYGKTTIAGADYKVYCERGYYDTRREQGYFMKNAKIEYDQKTLVGDSLYFDKRRQFASGSNNIFISDTINKTFVKGHYGEIHKAKDSMFITKKALIISLVEKDSLYMHGKRILVTGKNKHRIIRAYPDARIFKSDMQAKCDSIHSNEANGLTQLVGKPVAWTGESQMTGDNIHLIANLKTEQLDSLKVFQNALVIEKDTLGTGYNQVKGKFLYGKFKNNALRQIDFLQNTESIYYVYNDTKELIGINKLSCSHIKLYLDKDQQILQTVFITQPSGNLYPEDKLHINDRKFKEFVWRGDERIASKEAIFSEEEKQLKPKEIKGMKTPEEIDEVENALSKSTQKTESLPVQNSPKKEK</sequence>
<proteinExistence type="predicted"/>
<protein>
    <submittedName>
        <fullName evidence="5">OstA-like protein</fullName>
    </submittedName>
</protein>
<dbReference type="GO" id="GO:0030288">
    <property type="term" value="C:outer membrane-bounded periplasmic space"/>
    <property type="evidence" value="ECO:0007669"/>
    <property type="project" value="TreeGrafter"/>
</dbReference>
<keyword evidence="1 3" id="KW-0732">Signal</keyword>
<feature type="signal peptide" evidence="3">
    <location>
        <begin position="1"/>
        <end position="22"/>
    </location>
</feature>
<dbReference type="EMBL" id="CP022384">
    <property type="protein sequence ID" value="ATA82470.1"/>
    <property type="molecule type" value="Genomic_DNA"/>
</dbReference>
<name>A0A250FBG7_9FLAO</name>
<keyword evidence="6" id="KW-1185">Reference proteome</keyword>
<dbReference type="Proteomes" id="UP000217276">
    <property type="component" value="Chromosome"/>
</dbReference>
<dbReference type="RefSeq" id="WP_095914475.1">
    <property type="nucleotide sequence ID" value="NZ_CAUUPF010000028.1"/>
</dbReference>
<dbReference type="GO" id="GO:0015920">
    <property type="term" value="P:lipopolysaccharide transport"/>
    <property type="evidence" value="ECO:0007669"/>
    <property type="project" value="TreeGrafter"/>
</dbReference>
<dbReference type="GO" id="GO:0009279">
    <property type="term" value="C:cell outer membrane"/>
    <property type="evidence" value="ECO:0007669"/>
    <property type="project" value="TreeGrafter"/>
</dbReference>
<feature type="compositionally biased region" description="Basic and acidic residues" evidence="2">
    <location>
        <begin position="518"/>
        <end position="528"/>
    </location>
</feature>
<feature type="chain" id="PRO_5012354637" evidence="3">
    <location>
        <begin position="23"/>
        <end position="557"/>
    </location>
</feature>
<evidence type="ECO:0000256" key="3">
    <source>
        <dbReference type="SAM" id="SignalP"/>
    </source>
</evidence>
<reference evidence="6" key="1">
    <citation type="submission" date="2017-06" db="EMBL/GenBank/DDBJ databases">
        <title>Capnocytophaga spp. assemblies.</title>
        <authorList>
            <person name="Gulvik C.A."/>
        </authorList>
    </citation>
    <scope>NUCLEOTIDE SEQUENCE [LARGE SCALE GENOMIC DNA]</scope>
    <source>
        <strain evidence="6">H6253</strain>
    </source>
</reference>
<accession>A0A250FBG7</accession>
<feature type="domain" description="Organic solvent tolerance-like N-terminal" evidence="4">
    <location>
        <begin position="58"/>
        <end position="188"/>
    </location>
</feature>